<gene>
    <name evidence="2" type="ORF">O181_028770</name>
</gene>
<proteinExistence type="predicted"/>
<name>A0A9Q3H4J1_9BASI</name>
<dbReference type="OrthoDB" id="5599163at2759"/>
<keyword evidence="3" id="KW-1185">Reference proteome</keyword>
<accession>A0A9Q3H4J1</accession>
<comment type="caution">
    <text evidence="2">The sequence shown here is derived from an EMBL/GenBank/DDBJ whole genome shotgun (WGS) entry which is preliminary data.</text>
</comment>
<evidence type="ECO:0000313" key="3">
    <source>
        <dbReference type="Proteomes" id="UP000765509"/>
    </source>
</evidence>
<feature type="region of interest" description="Disordered" evidence="1">
    <location>
        <begin position="24"/>
        <end position="48"/>
    </location>
</feature>
<evidence type="ECO:0000313" key="2">
    <source>
        <dbReference type="EMBL" id="MBW0489055.1"/>
    </source>
</evidence>
<dbReference type="Proteomes" id="UP000765509">
    <property type="component" value="Unassembled WGS sequence"/>
</dbReference>
<evidence type="ECO:0000256" key="1">
    <source>
        <dbReference type="SAM" id="MobiDB-lite"/>
    </source>
</evidence>
<dbReference type="AlphaFoldDB" id="A0A9Q3H4J1"/>
<organism evidence="2 3">
    <name type="scientific">Austropuccinia psidii MF-1</name>
    <dbReference type="NCBI Taxonomy" id="1389203"/>
    <lineage>
        <taxon>Eukaryota</taxon>
        <taxon>Fungi</taxon>
        <taxon>Dikarya</taxon>
        <taxon>Basidiomycota</taxon>
        <taxon>Pucciniomycotina</taxon>
        <taxon>Pucciniomycetes</taxon>
        <taxon>Pucciniales</taxon>
        <taxon>Sphaerophragmiaceae</taxon>
        <taxon>Austropuccinia</taxon>
    </lineage>
</organism>
<protein>
    <submittedName>
        <fullName evidence="2">Uncharacterized protein</fullName>
    </submittedName>
</protein>
<dbReference type="EMBL" id="AVOT02009906">
    <property type="protein sequence ID" value="MBW0489055.1"/>
    <property type="molecule type" value="Genomic_DNA"/>
</dbReference>
<sequence>MDHQISADKYESVLKKVRTVNEPISQDLNPSLERPPFSRDPYEKPLSPSPTIFQETFKVTHERLQAVSFGPPGWLSNKEISLLRNSTTLRIKTPAFFE</sequence>
<reference evidence="2" key="1">
    <citation type="submission" date="2021-03" db="EMBL/GenBank/DDBJ databases">
        <title>Draft genome sequence of rust myrtle Austropuccinia psidii MF-1, a brazilian biotype.</title>
        <authorList>
            <person name="Quecine M.C."/>
            <person name="Pachon D.M.R."/>
            <person name="Bonatelli M.L."/>
            <person name="Correr F.H."/>
            <person name="Franceschini L.M."/>
            <person name="Leite T.F."/>
            <person name="Margarido G.R.A."/>
            <person name="Almeida C.A."/>
            <person name="Ferrarezi J.A."/>
            <person name="Labate C.A."/>
        </authorList>
    </citation>
    <scope>NUCLEOTIDE SEQUENCE</scope>
    <source>
        <strain evidence="2">MF-1</strain>
    </source>
</reference>